<protein>
    <submittedName>
        <fullName evidence="1">Uncharacterized protein</fullName>
    </submittedName>
</protein>
<reference evidence="1 2" key="1">
    <citation type="submission" date="2016-07" db="EMBL/GenBank/DDBJ databases">
        <title>Pervasive Adenine N6-methylation of Active Genes in Fungi.</title>
        <authorList>
            <consortium name="DOE Joint Genome Institute"/>
            <person name="Mondo S.J."/>
            <person name="Dannebaum R.O."/>
            <person name="Kuo R.C."/>
            <person name="Labutti K."/>
            <person name="Haridas S."/>
            <person name="Kuo A."/>
            <person name="Salamov A."/>
            <person name="Ahrendt S.R."/>
            <person name="Lipzen A."/>
            <person name="Sullivan W."/>
            <person name="Andreopoulos W.B."/>
            <person name="Clum A."/>
            <person name="Lindquist E."/>
            <person name="Daum C."/>
            <person name="Ramamoorthy G.K."/>
            <person name="Gryganskyi A."/>
            <person name="Culley D."/>
            <person name="Magnuson J.K."/>
            <person name="James T.Y."/>
            <person name="O'Malley M.A."/>
            <person name="Stajich J.E."/>
            <person name="Spatafora J.W."/>
            <person name="Visel A."/>
            <person name="Grigoriev I.V."/>
        </authorList>
    </citation>
    <scope>NUCLEOTIDE SEQUENCE [LARGE SCALE GENOMIC DNA]</scope>
    <source>
        <strain evidence="1 2">JEL800</strain>
    </source>
</reference>
<dbReference type="AlphaFoldDB" id="A0A1Y2BXN7"/>
<dbReference type="EMBL" id="MCGO01000039">
    <property type="protein sequence ID" value="ORY39539.1"/>
    <property type="molecule type" value="Genomic_DNA"/>
</dbReference>
<comment type="caution">
    <text evidence="1">The sequence shown here is derived from an EMBL/GenBank/DDBJ whole genome shotgun (WGS) entry which is preliminary data.</text>
</comment>
<dbReference type="Proteomes" id="UP000193642">
    <property type="component" value="Unassembled WGS sequence"/>
</dbReference>
<dbReference type="OrthoDB" id="1845550at2759"/>
<proteinExistence type="predicted"/>
<sequence length="75" mass="7960">MQLGPKLAAIAKPRPASPSVYLKGLAIGVASGFGLETLLIKSGYYNIILKSEAKQLLKAQAQEKRETEATATSTQ</sequence>
<organism evidence="1 2">
    <name type="scientific">Rhizoclosmatium globosum</name>
    <dbReference type="NCBI Taxonomy" id="329046"/>
    <lineage>
        <taxon>Eukaryota</taxon>
        <taxon>Fungi</taxon>
        <taxon>Fungi incertae sedis</taxon>
        <taxon>Chytridiomycota</taxon>
        <taxon>Chytridiomycota incertae sedis</taxon>
        <taxon>Chytridiomycetes</taxon>
        <taxon>Chytridiales</taxon>
        <taxon>Chytriomycetaceae</taxon>
        <taxon>Rhizoclosmatium</taxon>
    </lineage>
</organism>
<evidence type="ECO:0000313" key="2">
    <source>
        <dbReference type="Proteomes" id="UP000193642"/>
    </source>
</evidence>
<name>A0A1Y2BXN7_9FUNG</name>
<accession>A0A1Y2BXN7</accession>
<keyword evidence="2" id="KW-1185">Reference proteome</keyword>
<evidence type="ECO:0000313" key="1">
    <source>
        <dbReference type="EMBL" id="ORY39539.1"/>
    </source>
</evidence>
<gene>
    <name evidence="1" type="ORF">BCR33DRAFT_788175</name>
</gene>